<organism evidence="10 11">
    <name type="scientific">Corynebacterium suranareeae</name>
    <dbReference type="NCBI Taxonomy" id="2506452"/>
    <lineage>
        <taxon>Bacteria</taxon>
        <taxon>Bacillati</taxon>
        <taxon>Actinomycetota</taxon>
        <taxon>Actinomycetes</taxon>
        <taxon>Mycobacteriales</taxon>
        <taxon>Corynebacteriaceae</taxon>
        <taxon>Corynebacterium</taxon>
    </lineage>
</organism>
<evidence type="ECO:0000256" key="5">
    <source>
        <dbReference type="ARBA" id="ARBA00022741"/>
    </source>
</evidence>
<dbReference type="InterPro" id="IPR017871">
    <property type="entry name" value="ABC_transporter-like_CS"/>
</dbReference>
<evidence type="ECO:0000256" key="7">
    <source>
        <dbReference type="ARBA" id="ARBA00022967"/>
    </source>
</evidence>
<evidence type="ECO:0000256" key="2">
    <source>
        <dbReference type="ARBA" id="ARBA00022448"/>
    </source>
</evidence>
<dbReference type="Pfam" id="PF00005">
    <property type="entry name" value="ABC_tran"/>
    <property type="match status" value="2"/>
</dbReference>
<gene>
    <name evidence="10" type="ORF">N24_1373</name>
</gene>
<keyword evidence="4" id="KW-0677">Repeat</keyword>
<dbReference type="PANTHER" id="PTHR43790">
    <property type="entry name" value="CARBOHYDRATE TRANSPORT ATP-BINDING PROTEIN MG119-RELATED"/>
    <property type="match status" value="1"/>
</dbReference>
<keyword evidence="11" id="KW-1185">Reference proteome</keyword>
<dbReference type="PANTHER" id="PTHR43790:SF9">
    <property type="entry name" value="GALACTOFURANOSE TRANSPORTER ATP-BINDING PROTEIN YTFR"/>
    <property type="match status" value="1"/>
</dbReference>
<reference evidence="10 11" key="1">
    <citation type="submission" date="2016-02" db="EMBL/GenBank/DDBJ databases">
        <title>Corynebacterium glutamicum N24 whole genome sequencing project.</title>
        <authorList>
            <person name="Matsutani M."/>
            <person name="Nangtapong N."/>
            <person name="Yakushi T."/>
            <person name="Matsushita K."/>
        </authorList>
    </citation>
    <scope>NUCLEOTIDE SEQUENCE [LARGE SCALE GENOMIC DNA]</scope>
    <source>
        <strain evidence="10 11">N24</strain>
    </source>
</reference>
<dbReference type="CDD" id="cd03216">
    <property type="entry name" value="ABC_Carb_Monos_I"/>
    <property type="match status" value="1"/>
</dbReference>
<dbReference type="SUPFAM" id="SSF52540">
    <property type="entry name" value="P-loop containing nucleoside triphosphate hydrolases"/>
    <property type="match status" value="2"/>
</dbReference>
<dbReference type="GO" id="GO:0016887">
    <property type="term" value="F:ATP hydrolysis activity"/>
    <property type="evidence" value="ECO:0007669"/>
    <property type="project" value="InterPro"/>
</dbReference>
<dbReference type="GO" id="GO:0005524">
    <property type="term" value="F:ATP binding"/>
    <property type="evidence" value="ECO:0007669"/>
    <property type="project" value="UniProtKB-KW"/>
</dbReference>
<feature type="domain" description="ABC transporter" evidence="9">
    <location>
        <begin position="263"/>
        <end position="505"/>
    </location>
</feature>
<dbReference type="FunFam" id="3.40.50.300:FF:000127">
    <property type="entry name" value="Ribose import ATP-binding protein RbsA"/>
    <property type="match status" value="1"/>
</dbReference>
<dbReference type="InterPro" id="IPR003593">
    <property type="entry name" value="AAA+_ATPase"/>
</dbReference>
<name>A0A160PQ98_9CORY</name>
<sequence length="524" mass="56115">MSDSETLLHKDDPAPVLQLDKVSKSFGPVNVINQVSIDVRPGRVLALLGENGAGKSTLIKMMSGVYQPDGGQILVDGKPTTLPDTRTAESLGIATIHQELNLVPTMTVAENVMLGRTPRKWGLVNFKHLRRQAQAALDLIGVDVDLNAQVGSLGIARQQMVEIAKALSMNARILILDEPTAALTGREIDQLFKVVDQLKEKGVAMVFISHHLDEIARIGDTVSVLRDGQFIAELPADTDEDELVRLMVGRSIENQYPRSAPEIGPPLLEVKNLSAEGRFTDISLTVRAGEVVGLAGLVGAGRTEVVRSIAGVDRVDSGEVIVAGKRLRGGDISEAIKNGIGHIPEDRKAQGLVLDSSVEENLGLATMASTARAGLVDRSGQHRRAQEVADKLRIRMANIKQPIRDLSGGNQQKAVFGRWVLAGSNVLLLDEPTRGVDVGAKVEIYNIINEITEKGGAVLMVSSELPEVLGMADRILVMSGGRIAGELPAEGTTQDDVMALAVSQVDDSITDEAAAEIENLKEDR</sequence>
<evidence type="ECO:0000259" key="9">
    <source>
        <dbReference type="PROSITE" id="PS50893"/>
    </source>
</evidence>
<dbReference type="InterPro" id="IPR027417">
    <property type="entry name" value="P-loop_NTPase"/>
</dbReference>
<protein>
    <submittedName>
        <fullName evidence="10">ABC transporter duplicated ATPase</fullName>
    </submittedName>
</protein>
<dbReference type="EMBL" id="AP017369">
    <property type="protein sequence ID" value="BAU95635.1"/>
    <property type="molecule type" value="Genomic_DNA"/>
</dbReference>
<dbReference type="PROSITE" id="PS50893">
    <property type="entry name" value="ABC_TRANSPORTER_2"/>
    <property type="match status" value="2"/>
</dbReference>
<comment type="subcellular location">
    <subcellularLocation>
        <location evidence="1">Cell membrane</location>
        <topology evidence="1">Peripheral membrane protein</topology>
    </subcellularLocation>
</comment>
<dbReference type="Proteomes" id="UP000218244">
    <property type="component" value="Chromosome"/>
</dbReference>
<keyword evidence="6" id="KW-0067">ATP-binding</keyword>
<keyword evidence="8" id="KW-0472">Membrane</keyword>
<dbReference type="AlphaFoldDB" id="A0A160PQ98"/>
<keyword evidence="5" id="KW-0547">Nucleotide-binding</keyword>
<proteinExistence type="predicted"/>
<dbReference type="GO" id="GO:0005886">
    <property type="term" value="C:plasma membrane"/>
    <property type="evidence" value="ECO:0007669"/>
    <property type="project" value="UniProtKB-SubCell"/>
</dbReference>
<dbReference type="Gene3D" id="3.40.50.300">
    <property type="entry name" value="P-loop containing nucleotide triphosphate hydrolases"/>
    <property type="match status" value="2"/>
</dbReference>
<keyword evidence="3" id="KW-1003">Cell membrane</keyword>
<dbReference type="CDD" id="cd03215">
    <property type="entry name" value="ABC_Carb_Monos_II"/>
    <property type="match status" value="1"/>
</dbReference>
<evidence type="ECO:0000256" key="4">
    <source>
        <dbReference type="ARBA" id="ARBA00022737"/>
    </source>
</evidence>
<keyword evidence="7" id="KW-1278">Translocase</keyword>
<dbReference type="InterPro" id="IPR050107">
    <property type="entry name" value="ABC_carbohydrate_import_ATPase"/>
</dbReference>
<dbReference type="RefSeq" id="WP_096455543.1">
    <property type="nucleotide sequence ID" value="NZ_AP017369.1"/>
</dbReference>
<keyword evidence="2" id="KW-0813">Transport</keyword>
<feature type="domain" description="ABC transporter" evidence="9">
    <location>
        <begin position="17"/>
        <end position="252"/>
    </location>
</feature>
<dbReference type="PROSITE" id="PS00211">
    <property type="entry name" value="ABC_TRANSPORTER_1"/>
    <property type="match status" value="1"/>
</dbReference>
<evidence type="ECO:0000313" key="11">
    <source>
        <dbReference type="Proteomes" id="UP000218244"/>
    </source>
</evidence>
<evidence type="ECO:0000256" key="1">
    <source>
        <dbReference type="ARBA" id="ARBA00004202"/>
    </source>
</evidence>
<dbReference type="SMART" id="SM00382">
    <property type="entry name" value="AAA"/>
    <property type="match status" value="2"/>
</dbReference>
<evidence type="ECO:0000256" key="8">
    <source>
        <dbReference type="ARBA" id="ARBA00023136"/>
    </source>
</evidence>
<evidence type="ECO:0000256" key="3">
    <source>
        <dbReference type="ARBA" id="ARBA00022475"/>
    </source>
</evidence>
<accession>A0A160PQ98</accession>
<dbReference type="KEGG" id="csur:N24_1373"/>
<evidence type="ECO:0000256" key="6">
    <source>
        <dbReference type="ARBA" id="ARBA00022840"/>
    </source>
</evidence>
<dbReference type="InterPro" id="IPR003439">
    <property type="entry name" value="ABC_transporter-like_ATP-bd"/>
</dbReference>
<evidence type="ECO:0000313" key="10">
    <source>
        <dbReference type="EMBL" id="BAU95635.1"/>
    </source>
</evidence>